<sequence length="440" mass="48668">MKKKIAILALAAATVLTSNILVSKSETVKAAASKVTFSDIGGHWAEQAISGAIQKGYVDGYPDGSFKPEGQVTRAEFIKMVDNALHISIASAGAGDAWYIPYINAAATSGFHQRSDFTSGDWNTPMSRKEMARVALRSATGDKNTEDQKWMYLATKAGLITGLDDTGTLGEDQSTTRAQSVTIIERILSIKSGQMLSTDKHAISRAEVAWHGTNIFTMWPRYFPSNFEEYFDLSKGKWDAPDGRYHEKLLEFIVVDMEDMNDPFRTNVAGMKFTFRKFDDAGKLIKTDTYNAPTKSYVAFSKVSQLFTDSYPAGWYSSEGGSARVFSGGIGPTKGDYNNWKNFSSKESDTNVLFTKTQVGQNIVDLNVAKGNPHDPTKYQIGKEYYWYAANLYPKGDMFADSWIEITYTPNIYYFKNSGATGNSGISLIHATPDYSISNQ</sequence>
<feature type="signal peptide" evidence="1">
    <location>
        <begin position="1"/>
        <end position="23"/>
    </location>
</feature>
<feature type="chain" id="PRO_5046297715" description="SLH domain-containing protein" evidence="1">
    <location>
        <begin position="24"/>
        <end position="440"/>
    </location>
</feature>
<keyword evidence="4" id="KW-1185">Reference proteome</keyword>
<dbReference type="PANTHER" id="PTHR43308">
    <property type="entry name" value="OUTER MEMBRANE PROTEIN ALPHA-RELATED"/>
    <property type="match status" value="1"/>
</dbReference>
<dbReference type="Pfam" id="PF00395">
    <property type="entry name" value="SLH"/>
    <property type="match status" value="1"/>
</dbReference>
<dbReference type="Proteomes" id="UP000615455">
    <property type="component" value="Unassembled WGS sequence"/>
</dbReference>
<evidence type="ECO:0000313" key="3">
    <source>
        <dbReference type="EMBL" id="GGA17401.1"/>
    </source>
</evidence>
<reference evidence="4" key="1">
    <citation type="journal article" date="2019" name="Int. J. Syst. Evol. Microbiol.">
        <title>The Global Catalogue of Microorganisms (GCM) 10K type strain sequencing project: providing services to taxonomists for standard genome sequencing and annotation.</title>
        <authorList>
            <consortium name="The Broad Institute Genomics Platform"/>
            <consortium name="The Broad Institute Genome Sequencing Center for Infectious Disease"/>
            <person name="Wu L."/>
            <person name="Ma J."/>
        </authorList>
    </citation>
    <scope>NUCLEOTIDE SEQUENCE [LARGE SCALE GENOMIC DNA]</scope>
    <source>
        <strain evidence="4">CGMCC 1.15043</strain>
    </source>
</reference>
<proteinExistence type="predicted"/>
<comment type="caution">
    <text evidence="3">The sequence shown here is derived from an EMBL/GenBank/DDBJ whole genome shotgun (WGS) entry which is preliminary data.</text>
</comment>
<keyword evidence="1" id="KW-0732">Signal</keyword>
<dbReference type="EMBL" id="BMHE01000095">
    <property type="protein sequence ID" value="GGA17401.1"/>
    <property type="molecule type" value="Genomic_DNA"/>
</dbReference>
<dbReference type="InterPro" id="IPR001119">
    <property type="entry name" value="SLH_dom"/>
</dbReference>
<evidence type="ECO:0000259" key="2">
    <source>
        <dbReference type="PROSITE" id="PS51272"/>
    </source>
</evidence>
<protein>
    <recommendedName>
        <fullName evidence="2">SLH domain-containing protein</fullName>
    </recommendedName>
</protein>
<accession>A0ABQ1FIZ7</accession>
<dbReference type="RefSeq" id="WP_189020921.1">
    <property type="nucleotide sequence ID" value="NZ_BMHE01000095.1"/>
</dbReference>
<evidence type="ECO:0000313" key="4">
    <source>
        <dbReference type="Proteomes" id="UP000615455"/>
    </source>
</evidence>
<feature type="domain" description="SLH" evidence="2">
    <location>
        <begin position="134"/>
        <end position="198"/>
    </location>
</feature>
<gene>
    <name evidence="3" type="ORF">GCM10008018_72060</name>
</gene>
<name>A0ABQ1FIZ7_9BACL</name>
<organism evidence="3 4">
    <name type="scientific">Paenibacillus marchantiophytorum</name>
    <dbReference type="NCBI Taxonomy" id="1619310"/>
    <lineage>
        <taxon>Bacteria</taxon>
        <taxon>Bacillati</taxon>
        <taxon>Bacillota</taxon>
        <taxon>Bacilli</taxon>
        <taxon>Bacillales</taxon>
        <taxon>Paenibacillaceae</taxon>
        <taxon>Paenibacillus</taxon>
    </lineage>
</organism>
<dbReference type="PANTHER" id="PTHR43308:SF5">
    <property type="entry name" value="S-LAYER PROTEIN _ PEPTIDOGLYCAN ENDO-BETA-N-ACETYLGLUCOSAMINIDASE"/>
    <property type="match status" value="1"/>
</dbReference>
<dbReference type="PROSITE" id="PS51272">
    <property type="entry name" value="SLH"/>
    <property type="match status" value="2"/>
</dbReference>
<evidence type="ECO:0000256" key="1">
    <source>
        <dbReference type="SAM" id="SignalP"/>
    </source>
</evidence>
<dbReference type="InterPro" id="IPR051465">
    <property type="entry name" value="Cell_Envelope_Struct_Comp"/>
</dbReference>
<feature type="domain" description="SLH" evidence="2">
    <location>
        <begin position="32"/>
        <end position="95"/>
    </location>
</feature>